<dbReference type="InterPro" id="IPR035965">
    <property type="entry name" value="PAS-like_dom_sf"/>
</dbReference>
<dbReference type="InterPro" id="IPR000700">
    <property type="entry name" value="PAS-assoc_C"/>
</dbReference>
<dbReference type="SUPFAM" id="SSF55073">
    <property type="entry name" value="Nucleotide cyclase"/>
    <property type="match status" value="1"/>
</dbReference>
<dbReference type="InterPro" id="IPR043128">
    <property type="entry name" value="Rev_trsase/Diguanyl_cyclase"/>
</dbReference>
<dbReference type="EMBL" id="DOYJ01000252">
    <property type="protein sequence ID" value="HCB76328.1"/>
    <property type="molecule type" value="Genomic_DNA"/>
</dbReference>
<dbReference type="PANTHER" id="PTHR46663">
    <property type="entry name" value="DIGUANYLATE CYCLASE DGCT-RELATED"/>
    <property type="match status" value="1"/>
</dbReference>
<accession>A0A3D0WE88</accession>
<dbReference type="InterPro" id="IPR029787">
    <property type="entry name" value="Nucleotide_cyclase"/>
</dbReference>
<dbReference type="Gene3D" id="3.30.450.40">
    <property type="match status" value="1"/>
</dbReference>
<dbReference type="SUPFAM" id="SSF55781">
    <property type="entry name" value="GAF domain-like"/>
    <property type="match status" value="1"/>
</dbReference>
<evidence type="ECO:0000313" key="3">
    <source>
        <dbReference type="EMBL" id="HCB76328.1"/>
    </source>
</evidence>
<dbReference type="PROSITE" id="PS50887">
    <property type="entry name" value="GGDEF"/>
    <property type="match status" value="1"/>
</dbReference>
<sequence length="478" mass="52204">MKPIDVPPLPDEARRLEVLDALGLIGAAPELDLDALTEFAARLIGTPMASISLIDSRDQHLLASFNMDRTPVPRGVTFCDQTIRQDGVMVVPDARHDRRFADSMLVREGPRFRFYAGVPIHVRSSGQQARVGALCVLDSEPRDLGENERMALLRLGKLAEALIDARAAAREALALAQRTHDQAVVLARKDRVFHQAERMAMIGAWSFDPASETVEWSDGVRRIHEVGDDFEPNLANALDFYPATARAIVSAALAHSLETGEPFDFEVDFDTAKGRRLRVRGLGEVEREDGRSVAVTGVFQDVTARYLLEQDLRRSAHVDALTGIANRAAFDQRLEAAIGRARGGDSALTLVLIDLDGFKAVNDGHGHMAGDDVLRAHGRRLRGEWLTDSFPARLGGDEFALVLEGAATRDIGARIARLLDLFARPIPLGERSVRVGGTIGWAAFAPGMTNPRDLIHAADTALYEAKRERRGTARAANA</sequence>
<dbReference type="NCBIfam" id="TIGR00254">
    <property type="entry name" value="GGDEF"/>
    <property type="match status" value="1"/>
</dbReference>
<dbReference type="InterPro" id="IPR003018">
    <property type="entry name" value="GAF"/>
</dbReference>
<dbReference type="AlphaFoldDB" id="A0A3D0WE88"/>
<gene>
    <name evidence="3" type="ORF">DEP91_09155</name>
</gene>
<dbReference type="SMART" id="SM00267">
    <property type="entry name" value="GGDEF"/>
    <property type="match status" value="1"/>
</dbReference>
<name>A0A3D0WE88_9SPHN</name>
<feature type="domain" description="PAC" evidence="1">
    <location>
        <begin position="263"/>
        <end position="314"/>
    </location>
</feature>
<feature type="domain" description="GGDEF" evidence="2">
    <location>
        <begin position="346"/>
        <end position="478"/>
    </location>
</feature>
<dbReference type="InterPro" id="IPR052163">
    <property type="entry name" value="DGC-Regulatory_Protein"/>
</dbReference>
<dbReference type="Proteomes" id="UP000262699">
    <property type="component" value="Unassembled WGS sequence"/>
</dbReference>
<reference evidence="3 4" key="1">
    <citation type="journal article" date="2018" name="Nat. Biotechnol.">
        <title>A standardized bacterial taxonomy based on genome phylogeny substantially revises the tree of life.</title>
        <authorList>
            <person name="Parks D.H."/>
            <person name="Chuvochina M."/>
            <person name="Waite D.W."/>
            <person name="Rinke C."/>
            <person name="Skarshewski A."/>
            <person name="Chaumeil P.A."/>
            <person name="Hugenholtz P."/>
        </authorList>
    </citation>
    <scope>NUCLEOTIDE SEQUENCE [LARGE SCALE GENOMIC DNA]</scope>
    <source>
        <strain evidence="3">UBA9015</strain>
    </source>
</reference>
<organism evidence="3 4">
    <name type="scientific">Sphingomonas bacterium</name>
    <dbReference type="NCBI Taxonomy" id="1895847"/>
    <lineage>
        <taxon>Bacteria</taxon>
        <taxon>Pseudomonadati</taxon>
        <taxon>Pseudomonadota</taxon>
        <taxon>Alphaproteobacteria</taxon>
        <taxon>Sphingomonadales</taxon>
        <taxon>Sphingomonadaceae</taxon>
        <taxon>Sphingomonas</taxon>
    </lineage>
</organism>
<evidence type="ECO:0008006" key="5">
    <source>
        <dbReference type="Google" id="ProtNLM"/>
    </source>
</evidence>
<dbReference type="SMART" id="SM00065">
    <property type="entry name" value="GAF"/>
    <property type="match status" value="1"/>
</dbReference>
<dbReference type="Pfam" id="PF01590">
    <property type="entry name" value="GAF"/>
    <property type="match status" value="1"/>
</dbReference>
<dbReference type="Gene3D" id="3.30.450.20">
    <property type="entry name" value="PAS domain"/>
    <property type="match status" value="1"/>
</dbReference>
<dbReference type="InterPro" id="IPR000160">
    <property type="entry name" value="GGDEF_dom"/>
</dbReference>
<dbReference type="CDD" id="cd01949">
    <property type="entry name" value="GGDEF"/>
    <property type="match status" value="1"/>
</dbReference>
<protein>
    <recommendedName>
        <fullName evidence="5">GGDEF domain-containing protein</fullName>
    </recommendedName>
</protein>
<dbReference type="SUPFAM" id="SSF55785">
    <property type="entry name" value="PYP-like sensor domain (PAS domain)"/>
    <property type="match status" value="1"/>
</dbReference>
<evidence type="ECO:0000313" key="4">
    <source>
        <dbReference type="Proteomes" id="UP000262699"/>
    </source>
</evidence>
<dbReference type="PANTHER" id="PTHR46663:SF2">
    <property type="entry name" value="GGDEF DOMAIN-CONTAINING PROTEIN"/>
    <property type="match status" value="1"/>
</dbReference>
<dbReference type="PROSITE" id="PS50113">
    <property type="entry name" value="PAC"/>
    <property type="match status" value="1"/>
</dbReference>
<evidence type="ECO:0000259" key="1">
    <source>
        <dbReference type="PROSITE" id="PS50113"/>
    </source>
</evidence>
<proteinExistence type="predicted"/>
<dbReference type="InterPro" id="IPR029016">
    <property type="entry name" value="GAF-like_dom_sf"/>
</dbReference>
<dbReference type="Gene3D" id="3.30.70.270">
    <property type="match status" value="1"/>
</dbReference>
<evidence type="ECO:0000259" key="2">
    <source>
        <dbReference type="PROSITE" id="PS50887"/>
    </source>
</evidence>
<dbReference type="Pfam" id="PF00990">
    <property type="entry name" value="GGDEF"/>
    <property type="match status" value="1"/>
</dbReference>
<comment type="caution">
    <text evidence="3">The sequence shown here is derived from an EMBL/GenBank/DDBJ whole genome shotgun (WGS) entry which is preliminary data.</text>
</comment>